<dbReference type="SUPFAM" id="SSF48317">
    <property type="entry name" value="Acid phosphatase/Vanadium-dependent haloperoxidase"/>
    <property type="match status" value="1"/>
</dbReference>
<evidence type="ECO:0000256" key="5">
    <source>
        <dbReference type="SAM" id="Phobius"/>
    </source>
</evidence>
<dbReference type="EMBL" id="JACWMS010000003">
    <property type="protein sequence ID" value="MBD1321078.1"/>
    <property type="molecule type" value="Genomic_DNA"/>
</dbReference>
<keyword evidence="4 5" id="KW-0472">Membrane</keyword>
<dbReference type="InterPro" id="IPR036938">
    <property type="entry name" value="PAP2/HPO_sf"/>
</dbReference>
<feature type="transmembrane region" description="Helical" evidence="5">
    <location>
        <begin position="106"/>
        <end position="124"/>
    </location>
</feature>
<reference evidence="7 8" key="1">
    <citation type="submission" date="2020-09" db="EMBL/GenBank/DDBJ databases">
        <title>Novel species in genus Gordonia.</title>
        <authorList>
            <person name="Zhang G."/>
        </authorList>
    </citation>
    <scope>NUCLEOTIDE SEQUENCE [LARGE SCALE GENOMIC DNA]</scope>
    <source>
        <strain evidence="7 8">ON-33</strain>
    </source>
</reference>
<feature type="transmembrane region" description="Helical" evidence="5">
    <location>
        <begin position="75"/>
        <end position="94"/>
    </location>
</feature>
<evidence type="ECO:0000256" key="1">
    <source>
        <dbReference type="ARBA" id="ARBA00004141"/>
    </source>
</evidence>
<evidence type="ECO:0000313" key="8">
    <source>
        <dbReference type="Proteomes" id="UP000602395"/>
    </source>
</evidence>
<dbReference type="RefSeq" id="WP_190268036.1">
    <property type="nucleotide sequence ID" value="NZ_BAABAD010000005.1"/>
</dbReference>
<dbReference type="PANTHER" id="PTHR31310:SF7">
    <property type="entry name" value="PA-PHOSPHATASE RELATED-FAMILY PROTEIN DDB_G0268928"/>
    <property type="match status" value="1"/>
</dbReference>
<dbReference type="InterPro" id="IPR026841">
    <property type="entry name" value="Aur1/Ipt1"/>
</dbReference>
<dbReference type="CDD" id="cd03386">
    <property type="entry name" value="PAP2_Aur1_like"/>
    <property type="match status" value="1"/>
</dbReference>
<feature type="transmembrane region" description="Helical" evidence="5">
    <location>
        <begin position="213"/>
        <end position="231"/>
    </location>
</feature>
<name>A0ABR7WE92_9ACTN</name>
<dbReference type="Pfam" id="PF14378">
    <property type="entry name" value="PAP2_3"/>
    <property type="match status" value="1"/>
</dbReference>
<evidence type="ECO:0000256" key="4">
    <source>
        <dbReference type="ARBA" id="ARBA00023136"/>
    </source>
</evidence>
<organism evidence="7 8">
    <name type="scientific">Gordonia hankookensis</name>
    <dbReference type="NCBI Taxonomy" id="589403"/>
    <lineage>
        <taxon>Bacteria</taxon>
        <taxon>Bacillati</taxon>
        <taxon>Actinomycetota</taxon>
        <taxon>Actinomycetes</taxon>
        <taxon>Mycobacteriales</taxon>
        <taxon>Gordoniaceae</taxon>
        <taxon>Gordonia</taxon>
    </lineage>
</organism>
<accession>A0ABR7WE92</accession>
<comment type="caution">
    <text evidence="7">The sequence shown here is derived from an EMBL/GenBank/DDBJ whole genome shotgun (WGS) entry which is preliminary data.</text>
</comment>
<proteinExistence type="predicted"/>
<sequence length="250" mass="28161">MAYLGQPRWWVEVLLIWGIYSAYSRVRNIGGKDIDRAFGNGRSIAQVEQHLHIAFEPALNRWVHVNGWVADLSALHYHTLHWWITIGVFVWLFWRRRESYRRASLVLALTTLIALAGFFLIPTAPPRMYPGYVDIMAQTASWGWWEGSGSPGPESVTNQFAAMPSLHCGWAIWCGVMIAMYARRTWVRVLGVLYPISTAFVVIGTANHYVLDVIAIVAVIAVSMAIVYMPWRQAADAVARRSVDSGKSVA</sequence>
<protein>
    <submittedName>
        <fullName evidence="7">Phosphatase PAP2 family protein</fullName>
    </submittedName>
</protein>
<gene>
    <name evidence="7" type="ORF">IDF66_15940</name>
</gene>
<keyword evidence="8" id="KW-1185">Reference proteome</keyword>
<keyword evidence="2 5" id="KW-0812">Transmembrane</keyword>
<feature type="transmembrane region" description="Helical" evidence="5">
    <location>
        <begin position="160"/>
        <end position="182"/>
    </location>
</feature>
<evidence type="ECO:0000259" key="6">
    <source>
        <dbReference type="Pfam" id="PF14378"/>
    </source>
</evidence>
<feature type="domain" description="Inositolphosphotransferase Aur1/Ipt1" evidence="6">
    <location>
        <begin position="43"/>
        <end position="225"/>
    </location>
</feature>
<feature type="transmembrane region" description="Helical" evidence="5">
    <location>
        <begin position="189"/>
        <end position="207"/>
    </location>
</feature>
<dbReference type="PANTHER" id="PTHR31310">
    <property type="match status" value="1"/>
</dbReference>
<evidence type="ECO:0000313" key="7">
    <source>
        <dbReference type="EMBL" id="MBD1321078.1"/>
    </source>
</evidence>
<evidence type="ECO:0000256" key="3">
    <source>
        <dbReference type="ARBA" id="ARBA00022989"/>
    </source>
</evidence>
<dbReference type="Proteomes" id="UP000602395">
    <property type="component" value="Unassembled WGS sequence"/>
</dbReference>
<dbReference type="InterPro" id="IPR052185">
    <property type="entry name" value="IPC_Synthase-Related"/>
</dbReference>
<keyword evidence="3 5" id="KW-1133">Transmembrane helix</keyword>
<evidence type="ECO:0000256" key="2">
    <source>
        <dbReference type="ARBA" id="ARBA00022692"/>
    </source>
</evidence>
<comment type="subcellular location">
    <subcellularLocation>
        <location evidence="1">Membrane</location>
        <topology evidence="1">Multi-pass membrane protein</topology>
    </subcellularLocation>
</comment>